<keyword evidence="4 5" id="KW-0472">Membrane</keyword>
<dbReference type="RefSeq" id="WP_350391958.1">
    <property type="nucleotide sequence ID" value="NZ_JBELQE010000017.1"/>
</dbReference>
<organism evidence="6 7">
    <name type="scientific">Methylorubrum podarium</name>
    <dbReference type="NCBI Taxonomy" id="200476"/>
    <lineage>
        <taxon>Bacteria</taxon>
        <taxon>Pseudomonadati</taxon>
        <taxon>Pseudomonadota</taxon>
        <taxon>Alphaproteobacteria</taxon>
        <taxon>Hyphomicrobiales</taxon>
        <taxon>Methylobacteriaceae</taxon>
        <taxon>Methylorubrum</taxon>
    </lineage>
</organism>
<feature type="transmembrane region" description="Helical" evidence="5">
    <location>
        <begin position="122"/>
        <end position="144"/>
    </location>
</feature>
<evidence type="ECO:0000313" key="7">
    <source>
        <dbReference type="Proteomes" id="UP001480955"/>
    </source>
</evidence>
<dbReference type="PANTHER" id="PTHR37955">
    <property type="entry name" value="TELLURITE RESISTANCE PROTEIN TEHA"/>
    <property type="match status" value="1"/>
</dbReference>
<evidence type="ECO:0000313" key="6">
    <source>
        <dbReference type="EMBL" id="MER2248685.1"/>
    </source>
</evidence>
<dbReference type="PANTHER" id="PTHR37955:SF1">
    <property type="entry name" value="DEP DOMAIN-CONTAINING PROTEIN"/>
    <property type="match status" value="1"/>
</dbReference>
<proteinExistence type="predicted"/>
<feature type="transmembrane region" description="Helical" evidence="5">
    <location>
        <begin position="156"/>
        <end position="176"/>
    </location>
</feature>
<dbReference type="EMBL" id="JBELQE010000017">
    <property type="protein sequence ID" value="MER2248685.1"/>
    <property type="molecule type" value="Genomic_DNA"/>
</dbReference>
<evidence type="ECO:0000256" key="2">
    <source>
        <dbReference type="ARBA" id="ARBA00022692"/>
    </source>
</evidence>
<keyword evidence="7" id="KW-1185">Reference proteome</keyword>
<dbReference type="Pfam" id="PF03595">
    <property type="entry name" value="SLAC1"/>
    <property type="match status" value="1"/>
</dbReference>
<dbReference type="InterPro" id="IPR038665">
    <property type="entry name" value="Voltage-dep_anion_channel_sf"/>
</dbReference>
<feature type="transmembrane region" description="Helical" evidence="5">
    <location>
        <begin position="22"/>
        <end position="43"/>
    </location>
</feature>
<feature type="transmembrane region" description="Helical" evidence="5">
    <location>
        <begin position="273"/>
        <end position="292"/>
    </location>
</feature>
<feature type="transmembrane region" description="Helical" evidence="5">
    <location>
        <begin position="242"/>
        <end position="261"/>
    </location>
</feature>
<dbReference type="InterPro" id="IPR004695">
    <property type="entry name" value="SLAC1/Mae1/Ssu1/TehA"/>
</dbReference>
<feature type="transmembrane region" description="Helical" evidence="5">
    <location>
        <begin position="304"/>
        <end position="325"/>
    </location>
</feature>
<gene>
    <name evidence="6" type="ORF">ABS772_02045</name>
</gene>
<reference evidence="6 7" key="1">
    <citation type="submission" date="2024-06" db="EMBL/GenBank/DDBJ databases">
        <authorList>
            <person name="Campbell A.G."/>
        </authorList>
    </citation>
    <scope>NUCLEOTIDE SEQUENCE [LARGE SCALE GENOMIC DNA]</scope>
    <source>
        <strain evidence="6 7">EM12</strain>
    </source>
</reference>
<feature type="transmembrane region" description="Helical" evidence="5">
    <location>
        <begin position="182"/>
        <end position="207"/>
    </location>
</feature>
<dbReference type="InterPro" id="IPR052951">
    <property type="entry name" value="Tellurite_res_ion_channel"/>
</dbReference>
<comment type="caution">
    <text evidence="6">The sequence shown here is derived from an EMBL/GenBank/DDBJ whole genome shotgun (WGS) entry which is preliminary data.</text>
</comment>
<evidence type="ECO:0000256" key="1">
    <source>
        <dbReference type="ARBA" id="ARBA00004141"/>
    </source>
</evidence>
<evidence type="ECO:0000256" key="3">
    <source>
        <dbReference type="ARBA" id="ARBA00022989"/>
    </source>
</evidence>
<dbReference type="Gene3D" id="1.50.10.150">
    <property type="entry name" value="Voltage-dependent anion channel"/>
    <property type="match status" value="1"/>
</dbReference>
<keyword evidence="3 5" id="KW-1133">Transmembrane helix</keyword>
<feature type="transmembrane region" description="Helical" evidence="5">
    <location>
        <begin position="219"/>
        <end position="236"/>
    </location>
</feature>
<feature type="transmembrane region" description="Helical" evidence="5">
    <location>
        <begin position="98"/>
        <end position="116"/>
    </location>
</feature>
<sequence>MTTVAASPGEARPVRAGLAPRFEYLPVALFGAVMGLTGLSVAWRLASARYGLPTLVADAIGWGALLTFLVLALAYGAKAVTAWPTVLAEFRHPIAGNLFGTVLISLLLLPFVLGGVSPTLAVAAWVTGAAGMVVFAVLIVSRWMGSRQQLAHATPAWMVPVVGLLDIPLAAPVLGLPHTQTLAMFALSVGLFFAVPLFTLVFARLVFEEPLPAGQRPTLMILVAPFAVGFSSYTATLGRIDAFAEALFLIGLFVLAVLVGRLRDLPRCCPFRVSWWAVSFPLAAMAGAALRYAGQAGAPAIDALALGLLAFATVTIAALAVRTLIGIARGELRRLTS</sequence>
<keyword evidence="2 5" id="KW-0812">Transmembrane</keyword>
<accession>A0ABV1QH23</accession>
<dbReference type="CDD" id="cd09323">
    <property type="entry name" value="TDT_SLAC1_like"/>
    <property type="match status" value="1"/>
</dbReference>
<comment type="subcellular location">
    <subcellularLocation>
        <location evidence="1">Membrane</location>
        <topology evidence="1">Multi-pass membrane protein</topology>
    </subcellularLocation>
</comment>
<evidence type="ECO:0000256" key="4">
    <source>
        <dbReference type="ARBA" id="ARBA00023136"/>
    </source>
</evidence>
<evidence type="ECO:0000256" key="5">
    <source>
        <dbReference type="SAM" id="Phobius"/>
    </source>
</evidence>
<dbReference type="Proteomes" id="UP001480955">
    <property type="component" value="Unassembled WGS sequence"/>
</dbReference>
<name>A0ABV1QH23_9HYPH</name>
<feature type="transmembrane region" description="Helical" evidence="5">
    <location>
        <begin position="55"/>
        <end position="77"/>
    </location>
</feature>
<protein>
    <submittedName>
        <fullName evidence="6">SLAC1 anion channel family protein</fullName>
    </submittedName>
</protein>